<sequence length="437" mass="49490">MLGKFNVGLVALSGCSKGELPTLVGKGKIEQAREASRFYRETFGNDFFIELNRYPSRDGMSESYILASFAKEEGIPVVATNNVHYAEMREYRVKELLNAVDQNIPVSQLQGHRTVEQYLKSSKEMERLFKDIPEAIDMTGEIAFRCNLELEIGKLYFPSFDTPRGETEYSYLSKLAFAGASRKYGSIKPGIKNRLEHELNTIEKLGFCGYFLVVWDIVRWASERGIQCQARGSAVDSLVVYSLDISNVDPIEYDLLFERFMHPLRHEPPDIDLDIDRRRRDEVREYVYHKYGGENVACVGTINTYMAKGAIRDAGKALEIPQEIIEEACMGIHYLSASQLLERSDSLPELKKNTVYKKSELKLFFELCAAIDGFPRHLSVHLGGLLIGDGRLADMVPLEWSSGGDIISQYDKDDIEKLGIVKMDLLALPTLTVIEYT</sequence>
<dbReference type="Pfam" id="PF02811">
    <property type="entry name" value="PHP"/>
    <property type="match status" value="1"/>
</dbReference>
<accession>X0SYN9</accession>
<feature type="domain" description="PHP" evidence="1">
    <location>
        <begin position="4"/>
        <end position="53"/>
    </location>
</feature>
<reference evidence="3" key="1">
    <citation type="journal article" date="2014" name="Front. Microbiol.">
        <title>High frequency of phylogenetically diverse reductive dehalogenase-homologous genes in deep subseafloor sedimentary metagenomes.</title>
        <authorList>
            <person name="Kawai M."/>
            <person name="Futagami T."/>
            <person name="Toyoda A."/>
            <person name="Takaki Y."/>
            <person name="Nishi S."/>
            <person name="Hori S."/>
            <person name="Arai W."/>
            <person name="Tsubouchi T."/>
            <person name="Morono Y."/>
            <person name="Uchiyama I."/>
            <person name="Ito T."/>
            <person name="Fujiyama A."/>
            <person name="Inagaki F."/>
            <person name="Takami H."/>
        </authorList>
    </citation>
    <scope>NUCLEOTIDE SEQUENCE</scope>
    <source>
        <strain evidence="3">Expedition CK06-06</strain>
    </source>
</reference>
<evidence type="ECO:0000313" key="3">
    <source>
        <dbReference type="EMBL" id="GAF68925.1"/>
    </source>
</evidence>
<dbReference type="InterPro" id="IPR004805">
    <property type="entry name" value="DnaE2/DnaE/PolC"/>
</dbReference>
<dbReference type="InterPro" id="IPR016195">
    <property type="entry name" value="Pol/histidinol_Pase-like"/>
</dbReference>
<organism evidence="3">
    <name type="scientific">marine sediment metagenome</name>
    <dbReference type="NCBI Taxonomy" id="412755"/>
    <lineage>
        <taxon>unclassified sequences</taxon>
        <taxon>metagenomes</taxon>
        <taxon>ecological metagenomes</taxon>
    </lineage>
</organism>
<dbReference type="Pfam" id="PF07733">
    <property type="entry name" value="DNA_pol3_alpha"/>
    <property type="match status" value="1"/>
</dbReference>
<dbReference type="AlphaFoldDB" id="X0SYN9"/>
<feature type="non-terminal residue" evidence="3">
    <location>
        <position position="437"/>
    </location>
</feature>
<evidence type="ECO:0000259" key="1">
    <source>
        <dbReference type="Pfam" id="PF02811"/>
    </source>
</evidence>
<feature type="domain" description="Bacterial DNA polymerase III alpha subunit NTPase" evidence="2">
    <location>
        <begin position="171"/>
        <end position="427"/>
    </location>
</feature>
<name>X0SYN9_9ZZZZ</name>
<dbReference type="PANTHER" id="PTHR32294">
    <property type="entry name" value="DNA POLYMERASE III SUBUNIT ALPHA"/>
    <property type="match status" value="1"/>
</dbReference>
<dbReference type="InterPro" id="IPR004013">
    <property type="entry name" value="PHP_dom"/>
</dbReference>
<dbReference type="Gene3D" id="3.20.20.140">
    <property type="entry name" value="Metal-dependent hydrolases"/>
    <property type="match status" value="1"/>
</dbReference>
<dbReference type="InterPro" id="IPR011708">
    <property type="entry name" value="DNA_pol3_alpha_NTPase_dom"/>
</dbReference>
<dbReference type="GO" id="GO:0006260">
    <property type="term" value="P:DNA replication"/>
    <property type="evidence" value="ECO:0007669"/>
    <property type="project" value="InterPro"/>
</dbReference>
<dbReference type="SUPFAM" id="SSF89550">
    <property type="entry name" value="PHP domain-like"/>
    <property type="match status" value="1"/>
</dbReference>
<dbReference type="EMBL" id="BARS01003831">
    <property type="protein sequence ID" value="GAF68925.1"/>
    <property type="molecule type" value="Genomic_DNA"/>
</dbReference>
<comment type="caution">
    <text evidence="3">The sequence shown here is derived from an EMBL/GenBank/DDBJ whole genome shotgun (WGS) entry which is preliminary data.</text>
</comment>
<dbReference type="PROSITE" id="PS51257">
    <property type="entry name" value="PROKAR_LIPOPROTEIN"/>
    <property type="match status" value="1"/>
</dbReference>
<proteinExistence type="predicted"/>
<gene>
    <name evidence="3" type="ORF">S01H1_07427</name>
</gene>
<dbReference type="GO" id="GO:0008408">
    <property type="term" value="F:3'-5' exonuclease activity"/>
    <property type="evidence" value="ECO:0007669"/>
    <property type="project" value="InterPro"/>
</dbReference>
<protein>
    <submittedName>
        <fullName evidence="3">Uncharacterized protein</fullName>
    </submittedName>
</protein>
<evidence type="ECO:0000259" key="2">
    <source>
        <dbReference type="Pfam" id="PF07733"/>
    </source>
</evidence>